<evidence type="ECO:0000256" key="5">
    <source>
        <dbReference type="ARBA" id="ARBA00022673"/>
    </source>
</evidence>
<dbReference type="Pfam" id="PF25508">
    <property type="entry name" value="TRPM2"/>
    <property type="match status" value="1"/>
</dbReference>
<evidence type="ECO:0000256" key="12">
    <source>
        <dbReference type="SAM" id="MobiDB-lite"/>
    </source>
</evidence>
<feature type="transmembrane region" description="Helical" evidence="13">
    <location>
        <begin position="924"/>
        <end position="946"/>
    </location>
</feature>
<evidence type="ECO:0000256" key="4">
    <source>
        <dbReference type="ARBA" id="ARBA00022568"/>
    </source>
</evidence>
<feature type="transmembrane region" description="Helical" evidence="13">
    <location>
        <begin position="1115"/>
        <end position="1135"/>
    </location>
</feature>
<proteinExistence type="predicted"/>
<feature type="transmembrane region" description="Helical" evidence="13">
    <location>
        <begin position="1052"/>
        <end position="1077"/>
    </location>
</feature>
<feature type="transmembrane region" description="Helical" evidence="13">
    <location>
        <begin position="834"/>
        <end position="854"/>
    </location>
</feature>
<evidence type="ECO:0000256" key="2">
    <source>
        <dbReference type="ARBA" id="ARBA00022448"/>
    </source>
</evidence>
<dbReference type="SUPFAM" id="SSF55811">
    <property type="entry name" value="Nudix"/>
    <property type="match status" value="1"/>
</dbReference>
<reference evidence="16 17" key="1">
    <citation type="journal article" date="2019" name="Sci. Rep.">
        <title>Orb-weaving spider Araneus ventricosus genome elucidates the spidroin gene catalogue.</title>
        <authorList>
            <person name="Kono N."/>
            <person name="Nakamura H."/>
            <person name="Ohtoshi R."/>
            <person name="Moran D.A.P."/>
            <person name="Shinohara A."/>
            <person name="Yoshida Y."/>
            <person name="Fujiwara M."/>
            <person name="Mori M."/>
            <person name="Tomita M."/>
            <person name="Arakawa K."/>
        </authorList>
    </citation>
    <scope>NUCLEOTIDE SEQUENCE [LARGE SCALE GENOMIC DNA]</scope>
</reference>
<dbReference type="Pfam" id="PF18139">
    <property type="entry name" value="LSDAT_euk"/>
    <property type="match status" value="1"/>
</dbReference>
<dbReference type="GO" id="GO:0005886">
    <property type="term" value="C:plasma membrane"/>
    <property type="evidence" value="ECO:0007669"/>
    <property type="project" value="UniProtKB-SubCell"/>
</dbReference>
<name>A0A4Y2KU99_ARAVE</name>
<keyword evidence="2" id="KW-0813">Transport</keyword>
<evidence type="ECO:0000256" key="3">
    <source>
        <dbReference type="ARBA" id="ARBA00022475"/>
    </source>
</evidence>
<dbReference type="GO" id="GO:0005262">
    <property type="term" value="F:calcium channel activity"/>
    <property type="evidence" value="ECO:0007669"/>
    <property type="project" value="UniProtKB-KW"/>
</dbReference>
<keyword evidence="3" id="KW-1003">Cell membrane</keyword>
<keyword evidence="11" id="KW-0407">Ion channel</keyword>
<evidence type="ECO:0000259" key="15">
    <source>
        <dbReference type="Pfam" id="PF25508"/>
    </source>
</evidence>
<dbReference type="EMBL" id="BGPR01005028">
    <property type="protein sequence ID" value="GBN06084.1"/>
    <property type="molecule type" value="Genomic_DNA"/>
</dbReference>
<keyword evidence="6 13" id="KW-0812">Transmembrane</keyword>
<keyword evidence="10 13" id="KW-0472">Membrane</keyword>
<feature type="transmembrane region" description="Helical" evidence="13">
    <location>
        <begin position="967"/>
        <end position="989"/>
    </location>
</feature>
<evidence type="ECO:0000256" key="13">
    <source>
        <dbReference type="SAM" id="Phobius"/>
    </source>
</evidence>
<keyword evidence="4" id="KW-0109">Calcium transport</keyword>
<keyword evidence="17" id="KW-1185">Reference proteome</keyword>
<feature type="transmembrane region" description="Helical" evidence="13">
    <location>
        <begin position="893"/>
        <end position="912"/>
    </location>
</feature>
<dbReference type="InterPro" id="IPR050927">
    <property type="entry name" value="TRPM"/>
</dbReference>
<gene>
    <name evidence="16" type="primary">TRPM3_1</name>
    <name evidence="16" type="ORF">AVEN_240165_1</name>
</gene>
<feature type="region of interest" description="Disordered" evidence="12">
    <location>
        <begin position="1"/>
        <end position="23"/>
    </location>
</feature>
<keyword evidence="16" id="KW-0675">Receptor</keyword>
<dbReference type="InterPro" id="IPR057366">
    <property type="entry name" value="TRPM-like"/>
</dbReference>
<keyword evidence="8 13" id="KW-1133">Transmembrane helix</keyword>
<dbReference type="PANTHER" id="PTHR13800">
    <property type="entry name" value="TRANSIENT RECEPTOR POTENTIAL CATION CHANNEL, SUBFAMILY M, MEMBER 6"/>
    <property type="match status" value="1"/>
</dbReference>
<dbReference type="OrthoDB" id="301415at2759"/>
<evidence type="ECO:0000256" key="9">
    <source>
        <dbReference type="ARBA" id="ARBA00023065"/>
    </source>
</evidence>
<evidence type="ECO:0000259" key="14">
    <source>
        <dbReference type="Pfam" id="PF18139"/>
    </source>
</evidence>
<comment type="subcellular location">
    <subcellularLocation>
        <location evidence="1">Cell membrane</location>
        <topology evidence="1">Multi-pass membrane protein</topology>
    </subcellularLocation>
</comment>
<keyword evidence="9" id="KW-0406">Ion transport</keyword>
<evidence type="ECO:0000256" key="10">
    <source>
        <dbReference type="ARBA" id="ARBA00023136"/>
    </source>
</evidence>
<evidence type="ECO:0000313" key="16">
    <source>
        <dbReference type="EMBL" id="GBN06084.1"/>
    </source>
</evidence>
<accession>A0A4Y2KU99</accession>
<feature type="domain" description="TRPM-like" evidence="15">
    <location>
        <begin position="491"/>
        <end position="703"/>
    </location>
</feature>
<dbReference type="InterPro" id="IPR015797">
    <property type="entry name" value="NUDIX_hydrolase-like_dom_sf"/>
</dbReference>
<organism evidence="16 17">
    <name type="scientific">Araneus ventricosus</name>
    <name type="common">Orbweaver spider</name>
    <name type="synonym">Epeira ventricosa</name>
    <dbReference type="NCBI Taxonomy" id="182803"/>
    <lineage>
        <taxon>Eukaryota</taxon>
        <taxon>Metazoa</taxon>
        <taxon>Ecdysozoa</taxon>
        <taxon>Arthropoda</taxon>
        <taxon>Chelicerata</taxon>
        <taxon>Arachnida</taxon>
        <taxon>Araneae</taxon>
        <taxon>Araneomorphae</taxon>
        <taxon>Entelegynae</taxon>
        <taxon>Araneoidea</taxon>
        <taxon>Araneidae</taxon>
        <taxon>Araneus</taxon>
    </lineage>
</organism>
<feature type="transmembrane region" description="Helical" evidence="13">
    <location>
        <begin position="860"/>
        <end position="881"/>
    </location>
</feature>
<evidence type="ECO:0000256" key="1">
    <source>
        <dbReference type="ARBA" id="ARBA00004651"/>
    </source>
</evidence>
<feature type="compositionally biased region" description="Polar residues" evidence="12">
    <location>
        <begin position="39"/>
        <end position="50"/>
    </location>
</feature>
<evidence type="ECO:0000256" key="8">
    <source>
        <dbReference type="ARBA" id="ARBA00022989"/>
    </source>
</evidence>
<comment type="caution">
    <text evidence="16">The sequence shown here is derived from an EMBL/GenBank/DDBJ whole genome shotgun (WGS) entry which is preliminary data.</text>
</comment>
<evidence type="ECO:0000256" key="6">
    <source>
        <dbReference type="ARBA" id="ARBA00022692"/>
    </source>
</evidence>
<protein>
    <submittedName>
        <fullName evidence="16">Transient receptor potential cation channel subfamily M member 3</fullName>
    </submittedName>
</protein>
<feature type="domain" description="TRPM SLOG" evidence="14">
    <location>
        <begin position="97"/>
        <end position="397"/>
    </location>
</feature>
<dbReference type="InterPro" id="IPR041491">
    <property type="entry name" value="TRPM_SLOG"/>
</dbReference>
<evidence type="ECO:0000256" key="7">
    <source>
        <dbReference type="ARBA" id="ARBA00022837"/>
    </source>
</evidence>
<dbReference type="Proteomes" id="UP000499080">
    <property type="component" value="Unassembled WGS sequence"/>
</dbReference>
<sequence length="1312" mass="151548">MVSNNCTTKIDRPSERARDFRSNEQSVISSLIRGLTGSKCQVSPTKQNGAVTEETEVKRSNSDAFSVSSKDEPPKPSGNKGEIFFWRNFGYDQEGRPYLRVNHDAGMEDTGHVLQEWKLGTPRIVLVVMSNVAPLSQWTNTRQIKNFQKGLISATNTTDMWILTNGINVGVTKIIGDAVHEEINRRNSKNHFQKNHQSDPNSRIVVIGVARQDLLNHGDSFDGSSQRVEIENEGNKIEEQKFDLNPDHTHFLVVKDGTINKTGINYFLLRLQHYLASSLEQPRKSASTYRLNRCALGILEIPVVAVLFQGGTDCARLVLDHLKRHLPLVVMKGTGGLADILGFAYSEINQRPQGIADAEFCENYLKPELSRKISEKFPKLRDNSLSRNIFRDRIMDCIRYAKQNEQIYLTILNIYEHSCNLENLGNHLLRSLFKSQVIDNTNWHAQMHKDLYLTLDWNSPHVAMSEVFLKDPSNKFKIDKDFFDEAILRPQRESFVDLFLNQGFQVHKYLTPRRLILLFRKVRHQEFFQTVCWEGAMGYGPMYDIKRNFIETDLNWLIEKTTSLENFVSSQELSLNAMGMYTSDPSAAERKAKVLLTFWATFTNRIVLAKTLWKHADQPIHLALVLSMMIDRLSLYVNDTSLKAEMEESSGDFADIATSMLDACYLDTPDRAFDVLNEESPGWAYNTAVDIAAEAQNKRFLSHICCQKWLTNEFFGKIKIRELTWGVFSVPISIKVLLCAFLIFPMYAWTIFQTKDCVSTEEDKDMVDFESETESDDKNLIKDPPPEKIIKKWYVQRTWSVVKWNPSTFRRYVIHHPPLWKMIYLMWSAPITKFWTFQMFYIVYLAFFSIAVLWPSCGNYILDIIVCCWTSLLALESVHPAVRMRKKYKAKAFVLKILEIIVMFVFVTLYIVGRLLPVTLIDPYSTRVILCLGLIYFYYRIIYIYLPISPTLGPLLYRVKLMVLVDFINFMRMTILVIISGGIVIHAVMYPDYPFNKELFRRTFHKAWFSLFMTPITDLSGEVRCTLNTKTNDNSFCRAGEYEDWKCPSVGVWAYIFNIQYFVLLKLILLTLLYALFSATASKLSAESDAIWKFQRYHLVVDFSNRLRLPAPLNVISYIIILVQLVKWLCCHIFYCTCKNRNLPDALKSDGRRFSIKDYTYWNQLAQEYDTSQQSKEMEQVISTWDSMADHGNRSLPPVMNILSRRSPYPGTRVQRFPVPDKYVPWEVMWISYDPVAFTQQRPDFPVTLQPYVDEDILLLREKNGPQQALPVYAWNSVSVNPAGIGLDRQSWISVSDGSALVYKLDSEGVPQ</sequence>
<dbReference type="PANTHER" id="PTHR13800:SF1">
    <property type="entry name" value="TRANSIENT RECEPTOR POTENTIAL CATION CHANNEL TRPM"/>
    <property type="match status" value="1"/>
</dbReference>
<keyword evidence="5" id="KW-0107">Calcium channel</keyword>
<feature type="transmembrane region" description="Helical" evidence="13">
    <location>
        <begin position="723"/>
        <end position="744"/>
    </location>
</feature>
<evidence type="ECO:0000313" key="17">
    <source>
        <dbReference type="Proteomes" id="UP000499080"/>
    </source>
</evidence>
<feature type="compositionally biased region" description="Basic and acidic residues" evidence="12">
    <location>
        <begin position="9"/>
        <end position="22"/>
    </location>
</feature>
<evidence type="ECO:0000256" key="11">
    <source>
        <dbReference type="ARBA" id="ARBA00023303"/>
    </source>
</evidence>
<feature type="region of interest" description="Disordered" evidence="12">
    <location>
        <begin position="39"/>
        <end position="79"/>
    </location>
</feature>
<keyword evidence="7" id="KW-0106">Calcium</keyword>